<keyword evidence="3" id="KW-1185">Reference proteome</keyword>
<dbReference type="Pfam" id="PF01636">
    <property type="entry name" value="APH"/>
    <property type="match status" value="1"/>
</dbReference>
<dbReference type="eggNOG" id="ENOG502SPBE">
    <property type="taxonomic scope" value="Eukaryota"/>
</dbReference>
<comment type="caution">
    <text evidence="2">The sequence shown here is derived from an EMBL/GenBank/DDBJ whole genome shotgun (WGS) entry which is preliminary data.</text>
</comment>
<gene>
    <name evidence="2" type="ORF">A1O3_06162</name>
</gene>
<evidence type="ECO:0000313" key="3">
    <source>
        <dbReference type="Proteomes" id="UP000019478"/>
    </source>
</evidence>
<dbReference type="RefSeq" id="XP_007734472.1">
    <property type="nucleotide sequence ID" value="XM_007736282.1"/>
</dbReference>
<dbReference type="STRING" id="1182542.W9YJC5"/>
<evidence type="ECO:0000259" key="1">
    <source>
        <dbReference type="Pfam" id="PF01636"/>
    </source>
</evidence>
<name>W9YJC5_9EURO</name>
<dbReference type="GeneID" id="19170272"/>
<proteinExistence type="predicted"/>
<dbReference type="Proteomes" id="UP000019478">
    <property type="component" value="Unassembled WGS sequence"/>
</dbReference>
<dbReference type="InterPro" id="IPR002575">
    <property type="entry name" value="Aminoglycoside_PTrfase"/>
</dbReference>
<organism evidence="2 3">
    <name type="scientific">Capronia epimyces CBS 606.96</name>
    <dbReference type="NCBI Taxonomy" id="1182542"/>
    <lineage>
        <taxon>Eukaryota</taxon>
        <taxon>Fungi</taxon>
        <taxon>Dikarya</taxon>
        <taxon>Ascomycota</taxon>
        <taxon>Pezizomycotina</taxon>
        <taxon>Eurotiomycetes</taxon>
        <taxon>Chaetothyriomycetidae</taxon>
        <taxon>Chaetothyriales</taxon>
        <taxon>Herpotrichiellaceae</taxon>
        <taxon>Capronia</taxon>
    </lineage>
</organism>
<dbReference type="HOGENOM" id="CLU_064787_0_0_1"/>
<dbReference type="SUPFAM" id="SSF56112">
    <property type="entry name" value="Protein kinase-like (PK-like)"/>
    <property type="match status" value="1"/>
</dbReference>
<dbReference type="AlphaFoldDB" id="W9YJC5"/>
<dbReference type="OrthoDB" id="4157455at2759"/>
<dbReference type="Gene3D" id="1.10.510.10">
    <property type="entry name" value="Transferase(Phosphotransferase) domain 1"/>
    <property type="match status" value="1"/>
</dbReference>
<dbReference type="InterPro" id="IPR011009">
    <property type="entry name" value="Kinase-like_dom_sf"/>
</dbReference>
<accession>W9YJC5</accession>
<protein>
    <recommendedName>
        <fullName evidence="1">Aminoglycoside phosphotransferase domain-containing protein</fullName>
    </recommendedName>
</protein>
<sequence length="263" mass="30189">MSVRDTLLDLDLSPIDCLYRLQRDQNNARRVLYVNVTDISILPEDTRTSNDELVRELSKIQGWDGDWNTVTVSKLDSQVQCFWNNFEAHALPKENILGQYPFFDVLDLRIITRKKLRVKYVNNGSDGFGFELPWIATEINVYHDLAREESTLAPRLLGYVYEGPERRVIGYLLEEISGRPAALVDLEDCKKALRRLHDLGLVHGDPIRHNIVITDSGPKFIDFEDACRKPSDDSKGWNAMREGDLRKLEKGLMDTSNNGQPRD</sequence>
<dbReference type="EMBL" id="AMGY01000005">
    <property type="protein sequence ID" value="EXJ82349.1"/>
    <property type="molecule type" value="Genomic_DNA"/>
</dbReference>
<feature type="domain" description="Aminoglycoside phosphotransferase" evidence="1">
    <location>
        <begin position="182"/>
        <end position="228"/>
    </location>
</feature>
<evidence type="ECO:0000313" key="2">
    <source>
        <dbReference type="EMBL" id="EXJ82349.1"/>
    </source>
</evidence>
<reference evidence="2 3" key="1">
    <citation type="submission" date="2013-03" db="EMBL/GenBank/DDBJ databases">
        <title>The Genome Sequence of Capronia epimyces CBS 606.96.</title>
        <authorList>
            <consortium name="The Broad Institute Genomics Platform"/>
            <person name="Cuomo C."/>
            <person name="de Hoog S."/>
            <person name="Gorbushina A."/>
            <person name="Walker B."/>
            <person name="Young S.K."/>
            <person name="Zeng Q."/>
            <person name="Gargeya S."/>
            <person name="Fitzgerald M."/>
            <person name="Haas B."/>
            <person name="Abouelleil A."/>
            <person name="Allen A.W."/>
            <person name="Alvarado L."/>
            <person name="Arachchi H.M."/>
            <person name="Berlin A.M."/>
            <person name="Chapman S.B."/>
            <person name="Gainer-Dewar J."/>
            <person name="Goldberg J."/>
            <person name="Griggs A."/>
            <person name="Gujja S."/>
            <person name="Hansen M."/>
            <person name="Howarth C."/>
            <person name="Imamovic A."/>
            <person name="Ireland A."/>
            <person name="Larimer J."/>
            <person name="McCowan C."/>
            <person name="Murphy C."/>
            <person name="Pearson M."/>
            <person name="Poon T.W."/>
            <person name="Priest M."/>
            <person name="Roberts A."/>
            <person name="Saif S."/>
            <person name="Shea T."/>
            <person name="Sisk P."/>
            <person name="Sykes S."/>
            <person name="Wortman J."/>
            <person name="Nusbaum C."/>
            <person name="Birren B."/>
        </authorList>
    </citation>
    <scope>NUCLEOTIDE SEQUENCE [LARGE SCALE GENOMIC DNA]</scope>
    <source>
        <strain evidence="2 3">CBS 606.96</strain>
    </source>
</reference>